<dbReference type="Proteomes" id="UP000807785">
    <property type="component" value="Unassembled WGS sequence"/>
</dbReference>
<dbReference type="InterPro" id="IPR056412">
    <property type="entry name" value="Ig_CycH"/>
</dbReference>
<evidence type="ECO:0000313" key="7">
    <source>
        <dbReference type="EMBL" id="MBK6971675.1"/>
    </source>
</evidence>
<feature type="domain" description="Cytochrome c-type biogenesis protein H TPR" evidence="6">
    <location>
        <begin position="135"/>
        <end position="268"/>
    </location>
</feature>
<comment type="caution">
    <text evidence="7">The sequence shown here is derived from an EMBL/GenBank/DDBJ whole genome shotgun (WGS) entry which is preliminary data.</text>
</comment>
<evidence type="ECO:0000259" key="5">
    <source>
        <dbReference type="Pfam" id="PF23892"/>
    </source>
</evidence>
<name>A0A9D7E2F1_9PROT</name>
<evidence type="ECO:0000256" key="1">
    <source>
        <dbReference type="ARBA" id="ARBA00004196"/>
    </source>
</evidence>
<dbReference type="InterPro" id="IPR011990">
    <property type="entry name" value="TPR-like_helical_dom_sf"/>
</dbReference>
<reference evidence="7" key="1">
    <citation type="submission" date="2020-10" db="EMBL/GenBank/DDBJ databases">
        <title>Connecting structure to function with the recovery of over 1000 high-quality activated sludge metagenome-assembled genomes encoding full-length rRNA genes using long-read sequencing.</title>
        <authorList>
            <person name="Singleton C.M."/>
            <person name="Petriglieri F."/>
            <person name="Kristensen J.M."/>
            <person name="Kirkegaard R.H."/>
            <person name="Michaelsen T.Y."/>
            <person name="Andersen M.H."/>
            <person name="Karst S.M."/>
            <person name="Dueholm M.S."/>
            <person name="Nielsen P.H."/>
            <person name="Albertsen M."/>
        </authorList>
    </citation>
    <scope>NUCLEOTIDE SEQUENCE</scope>
    <source>
        <strain evidence="7">Bjer_18-Q3-R1-45_BAT3C.347</strain>
    </source>
</reference>
<dbReference type="PANTHER" id="PTHR47870">
    <property type="entry name" value="CYTOCHROME C-TYPE BIOGENESIS PROTEIN CCMH"/>
    <property type="match status" value="1"/>
</dbReference>
<dbReference type="Pfam" id="PF23892">
    <property type="entry name" value="Ig_CycH"/>
    <property type="match status" value="1"/>
</dbReference>
<dbReference type="InterPro" id="IPR051263">
    <property type="entry name" value="C-type_cytochrome_biogenesis"/>
</dbReference>
<proteinExistence type="predicted"/>
<keyword evidence="3" id="KW-0201">Cytochrome c-type biogenesis</keyword>
<dbReference type="GO" id="GO:0030313">
    <property type="term" value="C:cell envelope"/>
    <property type="evidence" value="ECO:0007669"/>
    <property type="project" value="UniProtKB-SubCell"/>
</dbReference>
<sequence length="435" mass="45698">MTGFWIIVALLLAGALLFVVPPLLRGTGGKAIASQREVSLQIHRDQLIELQKDRAEGVISQEQYESGKREIERRVLDETASLGAAEATPRSGRWVGAVVALAVPAIALGLYLKLGNLDGLDPAPAAEVALGEQGDGHSITPQQIEAMVAQLVEKLKQDPENTEGWRMLARANVFMQRYGDAAKAFAEYTRRVPGDAQALADYADALAMANGRTLIGEPEDIIAKALAADPNNIKALALAGSVEFDKQAYAKAVPHWEKILTLVPPESPIAESMRSGIAEARVKGGLPGGVPPLAQGPQAAAPMSAAPVAAGAAGQTAPAETGARVSGTVTLAPALKGRVSPSDTLFVFARAADGPRMPLAILRKQAKDLPVQFVLDDSMAMTPTMRLSSFPDVIVGARISKSGDAMPQKGDLQGATRPLANRVDKLTIVIDGEVN</sequence>
<dbReference type="GO" id="GO:0005886">
    <property type="term" value="C:plasma membrane"/>
    <property type="evidence" value="ECO:0007669"/>
    <property type="project" value="TreeGrafter"/>
</dbReference>
<dbReference type="PANTHER" id="PTHR47870:SF4">
    <property type="entry name" value="CYTOCHROME C-TYPE BIOGENESIS PROTEIN CYCH"/>
    <property type="match status" value="1"/>
</dbReference>
<evidence type="ECO:0000256" key="2">
    <source>
        <dbReference type="ARBA" id="ARBA00022737"/>
    </source>
</evidence>
<organism evidence="7 8">
    <name type="scientific">Candidatus Methylophosphatis roskildensis</name>
    <dbReference type="NCBI Taxonomy" id="2899263"/>
    <lineage>
        <taxon>Bacteria</taxon>
        <taxon>Pseudomonadati</taxon>
        <taxon>Pseudomonadota</taxon>
        <taxon>Betaproteobacteria</taxon>
        <taxon>Nitrosomonadales</taxon>
        <taxon>Sterolibacteriaceae</taxon>
        <taxon>Candidatus Methylophosphatis</taxon>
    </lineage>
</organism>
<dbReference type="InterPro" id="IPR017560">
    <property type="entry name" value="Cyt_c_biogenesis_CcmI"/>
</dbReference>
<dbReference type="AlphaFoldDB" id="A0A9D7E2F1"/>
<dbReference type="InterPro" id="IPR056413">
    <property type="entry name" value="TPR_CcmH_CycH"/>
</dbReference>
<dbReference type="GO" id="GO:0017004">
    <property type="term" value="P:cytochrome complex assembly"/>
    <property type="evidence" value="ECO:0007669"/>
    <property type="project" value="UniProtKB-KW"/>
</dbReference>
<feature type="domain" description="Cytochrome c-type biogenesis protein H Ig-like" evidence="5">
    <location>
        <begin position="327"/>
        <end position="431"/>
    </location>
</feature>
<evidence type="ECO:0000256" key="4">
    <source>
        <dbReference type="ARBA" id="ARBA00022803"/>
    </source>
</evidence>
<dbReference type="NCBIfam" id="TIGR03142">
    <property type="entry name" value="cytochro_ccmI"/>
    <property type="match status" value="1"/>
</dbReference>
<comment type="subcellular location">
    <subcellularLocation>
        <location evidence="1">Cell envelope</location>
    </subcellularLocation>
</comment>
<dbReference type="SUPFAM" id="SSF48452">
    <property type="entry name" value="TPR-like"/>
    <property type="match status" value="1"/>
</dbReference>
<evidence type="ECO:0000313" key="8">
    <source>
        <dbReference type="Proteomes" id="UP000807785"/>
    </source>
</evidence>
<keyword evidence="2" id="KW-0677">Repeat</keyword>
<keyword evidence="4" id="KW-0802">TPR repeat</keyword>
<accession>A0A9D7E2F1</accession>
<dbReference type="EMBL" id="JADJEV010000001">
    <property type="protein sequence ID" value="MBK6971675.1"/>
    <property type="molecule type" value="Genomic_DNA"/>
</dbReference>
<protein>
    <submittedName>
        <fullName evidence="7">C-type cytochrome biogenesis protein CcmI</fullName>
    </submittedName>
</protein>
<dbReference type="Gene3D" id="1.25.40.10">
    <property type="entry name" value="Tetratricopeptide repeat domain"/>
    <property type="match status" value="1"/>
</dbReference>
<evidence type="ECO:0000259" key="6">
    <source>
        <dbReference type="Pfam" id="PF23914"/>
    </source>
</evidence>
<dbReference type="Pfam" id="PF23914">
    <property type="entry name" value="TPR_CcmH_CycH"/>
    <property type="match status" value="1"/>
</dbReference>
<gene>
    <name evidence="7" type="primary">ccmI</name>
    <name evidence="7" type="ORF">IPH26_01515</name>
</gene>
<evidence type="ECO:0000256" key="3">
    <source>
        <dbReference type="ARBA" id="ARBA00022748"/>
    </source>
</evidence>